<evidence type="ECO:0000313" key="10">
    <source>
        <dbReference type="EMBL" id="CAD2190426.1"/>
    </source>
</evidence>
<dbReference type="PROSITE" id="PS00031">
    <property type="entry name" value="NUCLEAR_REC_DBD_1"/>
    <property type="match status" value="1"/>
</dbReference>
<dbReference type="InterPro" id="IPR013088">
    <property type="entry name" value="Znf_NHR/GATA"/>
</dbReference>
<evidence type="ECO:0000313" key="11">
    <source>
        <dbReference type="Proteomes" id="UP000580250"/>
    </source>
</evidence>
<evidence type="ECO:0000259" key="9">
    <source>
        <dbReference type="PROSITE" id="PS51030"/>
    </source>
</evidence>
<dbReference type="Proteomes" id="UP000580250">
    <property type="component" value="Unassembled WGS sequence"/>
</dbReference>
<organism evidence="10 11">
    <name type="scientific">Meloidogyne enterolobii</name>
    <name type="common">Root-knot nematode worm</name>
    <name type="synonym">Meloidogyne mayaguensis</name>
    <dbReference type="NCBI Taxonomy" id="390850"/>
    <lineage>
        <taxon>Eukaryota</taxon>
        <taxon>Metazoa</taxon>
        <taxon>Ecdysozoa</taxon>
        <taxon>Nematoda</taxon>
        <taxon>Chromadorea</taxon>
        <taxon>Rhabditida</taxon>
        <taxon>Tylenchina</taxon>
        <taxon>Tylenchomorpha</taxon>
        <taxon>Tylenchoidea</taxon>
        <taxon>Meloidogynidae</taxon>
        <taxon>Meloidogyninae</taxon>
        <taxon>Meloidogyne</taxon>
    </lineage>
</organism>
<accession>A0A6V7WUI6</accession>
<dbReference type="GO" id="GO:0003700">
    <property type="term" value="F:DNA-binding transcription factor activity"/>
    <property type="evidence" value="ECO:0007669"/>
    <property type="project" value="InterPro"/>
</dbReference>
<dbReference type="OrthoDB" id="10018779at2759"/>
<evidence type="ECO:0000256" key="2">
    <source>
        <dbReference type="ARBA" id="ARBA00022771"/>
    </source>
</evidence>
<dbReference type="PANTHER" id="PTHR45680:SF29">
    <property type="entry name" value="NUCLEAR HORMONE RECEPTOR FAMILY"/>
    <property type="match status" value="1"/>
</dbReference>
<dbReference type="PANTHER" id="PTHR45680">
    <property type="entry name" value="NUCLEAR HORMONE RECEPTOR FAMILY"/>
    <property type="match status" value="1"/>
</dbReference>
<keyword evidence="8" id="KW-0539">Nucleus</keyword>
<keyword evidence="5" id="KW-0238">DNA-binding</keyword>
<sequence>MQKNFIKQCKVCGSKEHVGFHFGVCTCRACGAFFRRYIDNGEVCKFKCICRQKPLSKENKDGKSQTNLEKCKKCRTDKCLLVGMKRLNVLYLRHDINLEAMEKQKNRITLQNPPIVDITINDRQQINLILPIIEAKKRIMHAFNDLDDIFLKGPILFEEILLSDFNIFRLVGNFSPNPSPIPLDEVESWETSLQTEGMLNNRYHKYLLVDRLLIVGIAKSIPVFKKLTLTDQVFYINFM</sequence>
<dbReference type="SUPFAM" id="SSF57716">
    <property type="entry name" value="Glucocorticoid receptor-like (DNA-binding domain)"/>
    <property type="match status" value="1"/>
</dbReference>
<dbReference type="SMART" id="SM00399">
    <property type="entry name" value="ZnF_C4"/>
    <property type="match status" value="1"/>
</dbReference>
<evidence type="ECO:0000256" key="3">
    <source>
        <dbReference type="ARBA" id="ARBA00022833"/>
    </source>
</evidence>
<evidence type="ECO:0000256" key="4">
    <source>
        <dbReference type="ARBA" id="ARBA00023015"/>
    </source>
</evidence>
<dbReference type="PROSITE" id="PS51030">
    <property type="entry name" value="NUCLEAR_REC_DBD_2"/>
    <property type="match status" value="1"/>
</dbReference>
<keyword evidence="4" id="KW-0805">Transcription regulation</keyword>
<gene>
    <name evidence="10" type="ORF">MENT_LOCUS43214</name>
</gene>
<keyword evidence="1" id="KW-0479">Metal-binding</keyword>
<dbReference type="InterPro" id="IPR051152">
    <property type="entry name" value="C.elegans_Orphan_NR"/>
</dbReference>
<keyword evidence="6" id="KW-0804">Transcription</keyword>
<dbReference type="AlphaFoldDB" id="A0A6V7WUI6"/>
<keyword evidence="2" id="KW-0863">Zinc-finger</keyword>
<dbReference type="EMBL" id="CAJEWN010000806">
    <property type="protein sequence ID" value="CAD2190426.1"/>
    <property type="molecule type" value="Genomic_DNA"/>
</dbReference>
<comment type="caution">
    <text evidence="10">The sequence shown here is derived from an EMBL/GenBank/DDBJ whole genome shotgun (WGS) entry which is preliminary data.</text>
</comment>
<proteinExistence type="predicted"/>
<evidence type="ECO:0000256" key="5">
    <source>
        <dbReference type="ARBA" id="ARBA00023125"/>
    </source>
</evidence>
<protein>
    <recommendedName>
        <fullName evidence="9">Nuclear receptor domain-containing protein</fullName>
    </recommendedName>
</protein>
<evidence type="ECO:0000256" key="1">
    <source>
        <dbReference type="ARBA" id="ARBA00022723"/>
    </source>
</evidence>
<keyword evidence="7" id="KW-0675">Receptor</keyword>
<dbReference type="Gene3D" id="3.30.50.10">
    <property type="entry name" value="Erythroid Transcription Factor GATA-1, subunit A"/>
    <property type="match status" value="1"/>
</dbReference>
<evidence type="ECO:0000256" key="7">
    <source>
        <dbReference type="ARBA" id="ARBA00023170"/>
    </source>
</evidence>
<dbReference type="GO" id="GO:0008270">
    <property type="term" value="F:zinc ion binding"/>
    <property type="evidence" value="ECO:0007669"/>
    <property type="project" value="UniProtKB-KW"/>
</dbReference>
<evidence type="ECO:0000256" key="6">
    <source>
        <dbReference type="ARBA" id="ARBA00023163"/>
    </source>
</evidence>
<reference evidence="10 11" key="1">
    <citation type="submission" date="2020-08" db="EMBL/GenBank/DDBJ databases">
        <authorList>
            <person name="Koutsovoulos G."/>
            <person name="Danchin GJ E."/>
        </authorList>
    </citation>
    <scope>NUCLEOTIDE SEQUENCE [LARGE SCALE GENOMIC DNA]</scope>
</reference>
<dbReference type="InterPro" id="IPR001628">
    <property type="entry name" value="Znf_hrmn_rcpt"/>
</dbReference>
<keyword evidence="3" id="KW-0862">Zinc</keyword>
<feature type="domain" description="Nuclear receptor" evidence="9">
    <location>
        <begin position="6"/>
        <end position="91"/>
    </location>
</feature>
<evidence type="ECO:0000256" key="8">
    <source>
        <dbReference type="ARBA" id="ARBA00023242"/>
    </source>
</evidence>
<name>A0A6V7WUI6_MELEN</name>
<dbReference type="Pfam" id="PF00105">
    <property type="entry name" value="zf-C4"/>
    <property type="match status" value="1"/>
</dbReference>
<dbReference type="GO" id="GO:0043565">
    <property type="term" value="F:sequence-specific DNA binding"/>
    <property type="evidence" value="ECO:0007669"/>
    <property type="project" value="InterPro"/>
</dbReference>